<dbReference type="InterPro" id="IPR029066">
    <property type="entry name" value="PLP-binding_barrel"/>
</dbReference>
<dbReference type="InParanoid" id="A0A0D2VY61"/>
<sequence>MDDVLSTIVNLAVTYLPPSVLQTLLSPRKRKTLLRRIGVVVFILAAARWYARRGAKAERDRLRRIRDKTAKAWNYDQLRALLKHEDLTAPLTLVDLDVFESNARLLTLPALSGGKRVRLATKSLRVPWLIRQAVQASNGAITGLMCYSVQEAAFLASLTDEQLAADQVDAARVAETAAVKPSTSQQSVAALAAWNKDLLVAYPTVDQKDLDAAADLLLAGVKLTLMIDSLEHIDRLETFVIRRKRIAHEAAEGVSTGPAAASTSANVASVDQLKLRVCIDVDMSLRLFGGALHFGVHRSSCRTIQQFSALVTRLQASPHLQLVGVMGYEAQVAGLPDNNAYQRCLNPIKSLIKAASMRFAVVPLRQQVAALLSSRNIRLEFFNGGGSGNVAETSRERSLTEVTIGSGILQSRLFDYYRANECIPAFAFALFVTRKPDARSVTCQSGGFIASGATSSDKQPTPFLPAGYSTYAHEGFGEVQTPLVSCSREARQTPLALGDPVFFRPAKAGELAEHFREYHLKRGNRALGSVRTYRGHEQKFF</sequence>
<keyword evidence="1" id="KW-1133">Transmembrane helix</keyword>
<reference evidence="4" key="1">
    <citation type="submission" date="2011-02" db="EMBL/GenBank/DDBJ databases">
        <title>The Genome Sequence of Capsaspora owczarzaki ATCC 30864.</title>
        <authorList>
            <person name="Russ C."/>
            <person name="Cuomo C."/>
            <person name="Burger G."/>
            <person name="Gray M.W."/>
            <person name="Holland P.W.H."/>
            <person name="King N."/>
            <person name="Lang F.B.F."/>
            <person name="Roger A.J."/>
            <person name="Ruiz-Trillo I."/>
            <person name="Young S.K."/>
            <person name="Zeng Q."/>
            <person name="Gargeya S."/>
            <person name="Alvarado L."/>
            <person name="Berlin A."/>
            <person name="Chapman S.B."/>
            <person name="Chen Z."/>
            <person name="Freedman E."/>
            <person name="Gellesch M."/>
            <person name="Goldberg J."/>
            <person name="Griggs A."/>
            <person name="Gujja S."/>
            <person name="Heilman E."/>
            <person name="Heiman D."/>
            <person name="Howarth C."/>
            <person name="Mehta T."/>
            <person name="Neiman D."/>
            <person name="Pearson M."/>
            <person name="Roberts A."/>
            <person name="Saif S."/>
            <person name="Shea T."/>
            <person name="Shenoy N."/>
            <person name="Sisk P."/>
            <person name="Stolte C."/>
            <person name="Sykes S."/>
            <person name="White J."/>
            <person name="Yandava C."/>
            <person name="Haas B."/>
            <person name="Nusbaum C."/>
            <person name="Birren B."/>
        </authorList>
    </citation>
    <scope>NUCLEOTIDE SEQUENCE</scope>
    <source>
        <strain evidence="4">ATCC 30864</strain>
    </source>
</reference>
<evidence type="ECO:0000256" key="1">
    <source>
        <dbReference type="SAM" id="Phobius"/>
    </source>
</evidence>
<keyword evidence="1" id="KW-0812">Transmembrane</keyword>
<evidence type="ECO:0000259" key="2">
    <source>
        <dbReference type="Pfam" id="PF01168"/>
    </source>
</evidence>
<evidence type="ECO:0000313" key="4">
    <source>
        <dbReference type="Proteomes" id="UP000008743"/>
    </source>
</evidence>
<keyword evidence="1" id="KW-0472">Membrane</keyword>
<dbReference type="GO" id="GO:0008721">
    <property type="term" value="F:D-serine ammonia-lyase activity"/>
    <property type="evidence" value="ECO:0007669"/>
    <property type="project" value="TreeGrafter"/>
</dbReference>
<dbReference type="Gene3D" id="3.20.20.10">
    <property type="entry name" value="Alanine racemase"/>
    <property type="match status" value="1"/>
</dbReference>
<dbReference type="InterPro" id="IPR051466">
    <property type="entry name" value="D-amino_acid_metab_enzyme"/>
</dbReference>
<dbReference type="RefSeq" id="XP_004344528.2">
    <property type="nucleotide sequence ID" value="XM_004344478.2"/>
</dbReference>
<dbReference type="OrthoDB" id="20198at2759"/>
<feature type="domain" description="Alanine racemase N-terminal" evidence="2">
    <location>
        <begin position="94"/>
        <end position="360"/>
    </location>
</feature>
<dbReference type="Pfam" id="PF01168">
    <property type="entry name" value="Ala_racemase_N"/>
    <property type="match status" value="1"/>
</dbReference>
<feature type="transmembrane region" description="Helical" evidence="1">
    <location>
        <begin position="33"/>
        <end position="51"/>
    </location>
</feature>
<gene>
    <name evidence="3" type="ORF">CAOG_006907</name>
</gene>
<dbReference type="eggNOG" id="ENOG502SQ2X">
    <property type="taxonomic scope" value="Eukaryota"/>
</dbReference>
<protein>
    <recommendedName>
        <fullName evidence="2">Alanine racemase N-terminal domain-containing protein</fullName>
    </recommendedName>
</protein>
<keyword evidence="4" id="KW-1185">Reference proteome</keyword>
<dbReference type="EMBL" id="KE346371">
    <property type="protein sequence ID" value="KJE96607.1"/>
    <property type="molecule type" value="Genomic_DNA"/>
</dbReference>
<evidence type="ECO:0000313" key="3">
    <source>
        <dbReference type="EMBL" id="KJE96607.1"/>
    </source>
</evidence>
<dbReference type="InterPro" id="IPR001608">
    <property type="entry name" value="Ala_racemase_N"/>
</dbReference>
<dbReference type="PANTHER" id="PTHR28004:SF2">
    <property type="entry name" value="D-SERINE DEHYDRATASE"/>
    <property type="match status" value="1"/>
</dbReference>
<dbReference type="Proteomes" id="UP000008743">
    <property type="component" value="Unassembled WGS sequence"/>
</dbReference>
<organism evidence="3 4">
    <name type="scientific">Capsaspora owczarzaki (strain ATCC 30864)</name>
    <dbReference type="NCBI Taxonomy" id="595528"/>
    <lineage>
        <taxon>Eukaryota</taxon>
        <taxon>Filasterea</taxon>
        <taxon>Capsaspora</taxon>
    </lineage>
</organism>
<proteinExistence type="predicted"/>
<dbReference type="AlphaFoldDB" id="A0A0D2VY61"/>
<accession>A0A0D2VY61</accession>
<dbReference type="PANTHER" id="PTHR28004">
    <property type="entry name" value="ZGC:162816-RELATED"/>
    <property type="match status" value="1"/>
</dbReference>
<dbReference type="SUPFAM" id="SSF51419">
    <property type="entry name" value="PLP-binding barrel"/>
    <property type="match status" value="1"/>
</dbReference>
<name>A0A0D2VY61_CAPO3</name>
<dbReference type="GO" id="GO:0036088">
    <property type="term" value="P:D-serine catabolic process"/>
    <property type="evidence" value="ECO:0007669"/>
    <property type="project" value="TreeGrafter"/>
</dbReference>